<feature type="transmembrane region" description="Helical" evidence="1">
    <location>
        <begin position="45"/>
        <end position="63"/>
    </location>
</feature>
<gene>
    <name evidence="2" type="ORF">KP509_12G013200</name>
</gene>
<keyword evidence="1" id="KW-0812">Transmembrane</keyword>
<comment type="caution">
    <text evidence="2">The sequence shown here is derived from an EMBL/GenBank/DDBJ whole genome shotgun (WGS) entry which is preliminary data.</text>
</comment>
<keyword evidence="1" id="KW-0472">Membrane</keyword>
<proteinExistence type="predicted"/>
<sequence>MTRPHTDKKCMLYICMYQESSPINFTISLSFLLDSAMLFCEGSAYDGQVLVFMYSTMSVWLYGHRNRSQFMDRCRPCRRFQIETTGSLISLHFERNIAASWQMLSFSPSYTLGPSVMPLMNYFSKRSLVTENCSNHCSKKEESV</sequence>
<accession>A0A8T2TM59</accession>
<keyword evidence="3" id="KW-1185">Reference proteome</keyword>
<name>A0A8T2TM59_CERRI</name>
<feature type="transmembrane region" description="Helical" evidence="1">
    <location>
        <begin position="21"/>
        <end position="39"/>
    </location>
</feature>
<dbReference type="AlphaFoldDB" id="A0A8T2TM59"/>
<evidence type="ECO:0000256" key="1">
    <source>
        <dbReference type="SAM" id="Phobius"/>
    </source>
</evidence>
<dbReference type="Proteomes" id="UP000825935">
    <property type="component" value="Chromosome 12"/>
</dbReference>
<evidence type="ECO:0000313" key="2">
    <source>
        <dbReference type="EMBL" id="KAH7422535.1"/>
    </source>
</evidence>
<keyword evidence="1" id="KW-1133">Transmembrane helix</keyword>
<organism evidence="2 3">
    <name type="scientific">Ceratopteris richardii</name>
    <name type="common">Triangle waterfern</name>
    <dbReference type="NCBI Taxonomy" id="49495"/>
    <lineage>
        <taxon>Eukaryota</taxon>
        <taxon>Viridiplantae</taxon>
        <taxon>Streptophyta</taxon>
        <taxon>Embryophyta</taxon>
        <taxon>Tracheophyta</taxon>
        <taxon>Polypodiopsida</taxon>
        <taxon>Polypodiidae</taxon>
        <taxon>Polypodiales</taxon>
        <taxon>Pteridineae</taxon>
        <taxon>Pteridaceae</taxon>
        <taxon>Parkerioideae</taxon>
        <taxon>Ceratopteris</taxon>
    </lineage>
</organism>
<evidence type="ECO:0000313" key="3">
    <source>
        <dbReference type="Proteomes" id="UP000825935"/>
    </source>
</evidence>
<protein>
    <submittedName>
        <fullName evidence="2">Uncharacterized protein</fullName>
    </submittedName>
</protein>
<dbReference type="EMBL" id="CM035417">
    <property type="protein sequence ID" value="KAH7422535.1"/>
    <property type="molecule type" value="Genomic_DNA"/>
</dbReference>
<reference evidence="2" key="1">
    <citation type="submission" date="2021-08" db="EMBL/GenBank/DDBJ databases">
        <title>WGS assembly of Ceratopteris richardii.</title>
        <authorList>
            <person name="Marchant D.B."/>
            <person name="Chen G."/>
            <person name="Jenkins J."/>
            <person name="Shu S."/>
            <person name="Leebens-Mack J."/>
            <person name="Grimwood J."/>
            <person name="Schmutz J."/>
            <person name="Soltis P."/>
            <person name="Soltis D."/>
            <person name="Chen Z.-H."/>
        </authorList>
    </citation>
    <scope>NUCLEOTIDE SEQUENCE</scope>
    <source>
        <strain evidence="2">Whitten #5841</strain>
        <tissue evidence="2">Leaf</tissue>
    </source>
</reference>